<keyword evidence="3" id="KW-1185">Reference proteome</keyword>
<feature type="transmembrane region" description="Helical" evidence="1">
    <location>
        <begin position="32"/>
        <end position="53"/>
    </location>
</feature>
<keyword evidence="1" id="KW-0812">Transmembrane</keyword>
<feature type="transmembrane region" description="Helical" evidence="1">
    <location>
        <begin position="7"/>
        <end position="26"/>
    </location>
</feature>
<dbReference type="Proteomes" id="UP001595625">
    <property type="component" value="Unassembled WGS sequence"/>
</dbReference>
<dbReference type="RefSeq" id="WP_117314154.1">
    <property type="nucleotide sequence ID" value="NZ_JBHRUJ010000014.1"/>
</dbReference>
<evidence type="ECO:0000313" key="2">
    <source>
        <dbReference type="EMBL" id="MFC3210903.1"/>
    </source>
</evidence>
<sequence length="157" mass="17856">MKNSTQYILALIGSWLNTVLIIFFFFTTSLTAGDAVLTFFMLVISVIGITLNFKTAKGIKNGSQGWAVFALIMGILSIWTVYGILWLIAAIMTFADQKNIENRRREDLQRQPVQQSYSDNSPVNRVSVKQDYFEKLYEEGILTKGESKILRSSYNHL</sequence>
<organism evidence="2 3">
    <name type="scientific">Planomicrobium okeanokoites</name>
    <name type="common">Planococcus okeanokoites</name>
    <name type="synonym">Flavobacterium okeanokoites</name>
    <dbReference type="NCBI Taxonomy" id="244"/>
    <lineage>
        <taxon>Bacteria</taxon>
        <taxon>Bacillati</taxon>
        <taxon>Bacillota</taxon>
        <taxon>Bacilli</taxon>
        <taxon>Bacillales</taxon>
        <taxon>Caryophanaceae</taxon>
        <taxon>Planomicrobium</taxon>
    </lineage>
</organism>
<evidence type="ECO:0000313" key="3">
    <source>
        <dbReference type="Proteomes" id="UP001595625"/>
    </source>
</evidence>
<keyword evidence="1" id="KW-1133">Transmembrane helix</keyword>
<evidence type="ECO:0008006" key="4">
    <source>
        <dbReference type="Google" id="ProtNLM"/>
    </source>
</evidence>
<feature type="transmembrane region" description="Helical" evidence="1">
    <location>
        <begin position="65"/>
        <end position="95"/>
    </location>
</feature>
<accession>A0ABV7KN28</accession>
<proteinExistence type="predicted"/>
<dbReference type="EMBL" id="JBHRUJ010000014">
    <property type="protein sequence ID" value="MFC3210903.1"/>
    <property type="molecule type" value="Genomic_DNA"/>
</dbReference>
<evidence type="ECO:0000256" key="1">
    <source>
        <dbReference type="SAM" id="Phobius"/>
    </source>
</evidence>
<comment type="caution">
    <text evidence="2">The sequence shown here is derived from an EMBL/GenBank/DDBJ whole genome shotgun (WGS) entry which is preliminary data.</text>
</comment>
<keyword evidence="1" id="KW-0472">Membrane</keyword>
<gene>
    <name evidence="2" type="ORF">ACFOEJ_07475</name>
</gene>
<name>A0ABV7KN28_PLAOK</name>
<reference evidence="3" key="1">
    <citation type="journal article" date="2019" name="Int. J. Syst. Evol. Microbiol.">
        <title>The Global Catalogue of Microorganisms (GCM) 10K type strain sequencing project: providing services to taxonomists for standard genome sequencing and annotation.</title>
        <authorList>
            <consortium name="The Broad Institute Genomics Platform"/>
            <consortium name="The Broad Institute Genome Sequencing Center for Infectious Disease"/>
            <person name="Wu L."/>
            <person name="Ma J."/>
        </authorList>
    </citation>
    <scope>NUCLEOTIDE SEQUENCE [LARGE SCALE GENOMIC DNA]</scope>
    <source>
        <strain evidence="3">CCM 320</strain>
    </source>
</reference>
<protein>
    <recommendedName>
        <fullName evidence="4">SHOCT domain-containing protein</fullName>
    </recommendedName>
</protein>